<evidence type="ECO:0000313" key="7">
    <source>
        <dbReference type="Proteomes" id="UP000011760"/>
    </source>
</evidence>
<evidence type="ECO:0000259" key="5">
    <source>
        <dbReference type="Pfam" id="PF18085"/>
    </source>
</evidence>
<protein>
    <recommendedName>
        <fullName evidence="5">Maltokinase N-terminal cap domain-containing protein</fullName>
    </recommendedName>
</protein>
<dbReference type="HOGENOM" id="CLU_114454_0_0_11"/>
<dbReference type="eggNOG" id="COG3281">
    <property type="taxonomic scope" value="Bacteria"/>
</dbReference>
<keyword evidence="1" id="KW-0808">Transferase</keyword>
<dbReference type="KEGG" id="ccn:H924_00840"/>
<dbReference type="NCBIfam" id="NF047743">
    <property type="entry name" value="CG0192_fam"/>
    <property type="match status" value="1"/>
</dbReference>
<evidence type="ECO:0000256" key="4">
    <source>
        <dbReference type="ARBA" id="ARBA00022840"/>
    </source>
</evidence>
<dbReference type="STRING" id="1121353.H924_00840"/>
<reference evidence="6 7" key="1">
    <citation type="submission" date="2013-02" db="EMBL/GenBank/DDBJ databases">
        <title>The complete genome sequence of Corynebacterium callunae DSM 20147.</title>
        <authorList>
            <person name="Ruckert C."/>
            <person name="Albersmeier A."/>
            <person name="Kalinowski J."/>
        </authorList>
    </citation>
    <scope>NUCLEOTIDE SEQUENCE [LARGE SCALE GENOMIC DNA]</scope>
    <source>
        <strain evidence="6 7">DSM 20147</strain>
    </source>
</reference>
<dbReference type="GO" id="GO:0016301">
    <property type="term" value="F:kinase activity"/>
    <property type="evidence" value="ECO:0007669"/>
    <property type="project" value="UniProtKB-KW"/>
</dbReference>
<evidence type="ECO:0000313" key="6">
    <source>
        <dbReference type="EMBL" id="AGG65626.1"/>
    </source>
</evidence>
<dbReference type="PATRIC" id="fig|1121353.3.peg.178"/>
<evidence type="ECO:0000256" key="3">
    <source>
        <dbReference type="ARBA" id="ARBA00022777"/>
    </source>
</evidence>
<dbReference type="InterPro" id="IPR040999">
    <property type="entry name" value="Mak_N_cap"/>
</dbReference>
<evidence type="ECO:0000256" key="2">
    <source>
        <dbReference type="ARBA" id="ARBA00022741"/>
    </source>
</evidence>
<proteinExistence type="predicted"/>
<accession>M1TMR3</accession>
<organism evidence="6 7">
    <name type="scientific">Corynebacterium callunae DSM 20147</name>
    <dbReference type="NCBI Taxonomy" id="1121353"/>
    <lineage>
        <taxon>Bacteria</taxon>
        <taxon>Bacillati</taxon>
        <taxon>Actinomycetota</taxon>
        <taxon>Actinomycetes</taxon>
        <taxon>Mycobacteriales</taxon>
        <taxon>Corynebacteriaceae</taxon>
        <taxon>Corynebacterium</taxon>
    </lineage>
</organism>
<keyword evidence="7" id="KW-1185">Reference proteome</keyword>
<dbReference type="AlphaFoldDB" id="M1TMR3"/>
<dbReference type="Pfam" id="PF18085">
    <property type="entry name" value="Mak_N_cap"/>
    <property type="match status" value="1"/>
</dbReference>
<keyword evidence="4" id="KW-0067">ATP-binding</keyword>
<dbReference type="EMBL" id="CP004354">
    <property type="protein sequence ID" value="AGG65626.1"/>
    <property type="molecule type" value="Genomic_DNA"/>
</dbReference>
<evidence type="ECO:0000256" key="1">
    <source>
        <dbReference type="ARBA" id="ARBA00022679"/>
    </source>
</evidence>
<gene>
    <name evidence="6" type="ORF">H924_00840</name>
</gene>
<keyword evidence="3" id="KW-0418">Kinase</keyword>
<keyword evidence="2" id="KW-0547">Nucleotide-binding</keyword>
<sequence>MSGTAKMYDTTLKPTKQEIAQAWIGASEILGSYRLVDTVEGEVGIESLIAHEREGRLIQIPLSYRSAEISPEHTISTLEHGVLGKRWVTNALGDPVAVREYIRTILTGDDGASRDDGVASYLSVKGTGTFDAKDLGLGEVTLIEVGRQRVIGSVEIDGEGKYFKLRIPQVLQGFKHTGRGHSATHLRLVAQNPEKPEQELLIAEFNWVE</sequence>
<dbReference type="RefSeq" id="WP_015650081.1">
    <property type="nucleotide sequence ID" value="NC_020506.1"/>
</dbReference>
<dbReference type="GO" id="GO:0005524">
    <property type="term" value="F:ATP binding"/>
    <property type="evidence" value="ECO:0007669"/>
    <property type="project" value="UniProtKB-KW"/>
</dbReference>
<name>M1TMR3_9CORY</name>
<feature type="domain" description="Maltokinase N-terminal cap" evidence="5">
    <location>
        <begin position="27"/>
        <end position="94"/>
    </location>
</feature>
<dbReference type="OrthoDB" id="3787729at2"/>
<dbReference type="Proteomes" id="UP000011760">
    <property type="component" value="Chromosome"/>
</dbReference>